<reference evidence="2 3" key="1">
    <citation type="submission" date="2017-03" db="EMBL/GenBank/DDBJ databases">
        <authorList>
            <person name="Afonso C.L."/>
            <person name="Miller P.J."/>
            <person name="Scott M.A."/>
            <person name="Spackman E."/>
            <person name="Goraichik I."/>
            <person name="Dimitrov K.M."/>
            <person name="Suarez D.L."/>
            <person name="Swayne D.E."/>
        </authorList>
    </citation>
    <scope>NUCLEOTIDE SEQUENCE [LARGE SCALE GENOMIC DNA]</scope>
    <source>
        <strain evidence="2 3">CECT 8110</strain>
    </source>
</reference>
<keyword evidence="1" id="KW-0812">Transmembrane</keyword>
<proteinExistence type="predicted"/>
<protein>
    <recommendedName>
        <fullName evidence="4">DUF2125 domain-containing protein</fullName>
    </recommendedName>
</protein>
<accession>A0A1X6ZN74</accession>
<dbReference type="AlphaFoldDB" id="A0A1X6ZN74"/>
<feature type="transmembrane region" description="Helical" evidence="1">
    <location>
        <begin position="7"/>
        <end position="27"/>
    </location>
</feature>
<keyword evidence="1" id="KW-0472">Membrane</keyword>
<dbReference type="EMBL" id="FWFU01000004">
    <property type="protein sequence ID" value="SLN56661.1"/>
    <property type="molecule type" value="Genomic_DNA"/>
</dbReference>
<evidence type="ECO:0000313" key="2">
    <source>
        <dbReference type="EMBL" id="SLN56661.1"/>
    </source>
</evidence>
<evidence type="ECO:0000313" key="3">
    <source>
        <dbReference type="Proteomes" id="UP000193207"/>
    </source>
</evidence>
<dbReference type="Proteomes" id="UP000193207">
    <property type="component" value="Unassembled WGS sequence"/>
</dbReference>
<gene>
    <name evidence="2" type="ORF">ROH8110_03107</name>
</gene>
<keyword evidence="1" id="KW-1133">Transmembrane helix</keyword>
<evidence type="ECO:0008006" key="4">
    <source>
        <dbReference type="Google" id="ProtNLM"/>
    </source>
</evidence>
<sequence length="341" mass="36675">MKGAGMLRLLLTVIVIAAAAWSGYWYVGATSLESAFSNWFEERRAEGWVADYTSLKVQGYPNRLDTVATGLAMADPGTGLAWEAPQFEINALSYQPNHVIAVWPGQQLLATPQEKYHLSSDDMRASLVIAPDTTLQVERTALTAESLEIRPASGKGSTALQSLRLAAEHVPMADAATYRLGLAAEGFSPSLGWRDLVDPNGTLPDRFDALSADLTVEFDKPWDRSAIEIARPQPQMIHLRLAEARWGRLELQAAGEVSVDSAGQPTGEITIKARNWREILELAVNAGAIPPGLAGTLRDGLSLISGMAGNPKTLDIPLGLRGGRIMLGPVPIGPAPVLRLR</sequence>
<dbReference type="InterPro" id="IPR018666">
    <property type="entry name" value="DUF2125"/>
</dbReference>
<name>A0A1X6ZN74_9RHOB</name>
<dbReference type="Pfam" id="PF09898">
    <property type="entry name" value="DUF2125"/>
    <property type="match status" value="1"/>
</dbReference>
<organism evidence="2 3">
    <name type="scientific">Roseovarius halotolerans</name>
    <dbReference type="NCBI Taxonomy" id="505353"/>
    <lineage>
        <taxon>Bacteria</taxon>
        <taxon>Pseudomonadati</taxon>
        <taxon>Pseudomonadota</taxon>
        <taxon>Alphaproteobacteria</taxon>
        <taxon>Rhodobacterales</taxon>
        <taxon>Roseobacteraceae</taxon>
        <taxon>Roseovarius</taxon>
    </lineage>
</organism>
<keyword evidence="3" id="KW-1185">Reference proteome</keyword>
<evidence type="ECO:0000256" key="1">
    <source>
        <dbReference type="SAM" id="Phobius"/>
    </source>
</evidence>